<dbReference type="RefSeq" id="WP_083952527.1">
    <property type="nucleotide sequence ID" value="NZ_AP018664.1"/>
</dbReference>
<organism evidence="2 3">
    <name type="scientific">Sphingobium amiense</name>
    <dbReference type="NCBI Taxonomy" id="135719"/>
    <lineage>
        <taxon>Bacteria</taxon>
        <taxon>Pseudomonadati</taxon>
        <taxon>Pseudomonadota</taxon>
        <taxon>Alphaproteobacteria</taxon>
        <taxon>Sphingomonadales</taxon>
        <taxon>Sphingomonadaceae</taxon>
        <taxon>Sphingobium</taxon>
    </lineage>
</organism>
<evidence type="ECO:0000313" key="3">
    <source>
        <dbReference type="Proteomes" id="UP000279959"/>
    </source>
</evidence>
<dbReference type="AlphaFoldDB" id="A0A494W1C8"/>
<dbReference type="Proteomes" id="UP000279959">
    <property type="component" value="Chromosome"/>
</dbReference>
<dbReference type="KEGG" id="sami:SAMIE_1019150"/>
<evidence type="ECO:0000313" key="2">
    <source>
        <dbReference type="EMBL" id="BBD98414.1"/>
    </source>
</evidence>
<dbReference type="EMBL" id="AP018664">
    <property type="protein sequence ID" value="BBD98414.1"/>
    <property type="molecule type" value="Genomic_DNA"/>
</dbReference>
<dbReference type="InterPro" id="IPR003779">
    <property type="entry name" value="CMD-like"/>
</dbReference>
<feature type="domain" description="Carboxymuconolactone decarboxylase-like" evidence="1">
    <location>
        <begin position="39"/>
        <end position="122"/>
    </location>
</feature>
<dbReference type="PANTHER" id="PTHR34846:SF5">
    <property type="entry name" value="CARBOXYMUCONOLACTONE DECARBOXYLASE-LIKE DOMAIN-CONTAINING PROTEIN"/>
    <property type="match status" value="1"/>
</dbReference>
<gene>
    <name evidence="2" type="ORF">SAMIE_1019150</name>
</gene>
<dbReference type="PANTHER" id="PTHR34846">
    <property type="entry name" value="4-CARBOXYMUCONOLACTONE DECARBOXYLASE FAMILY PROTEIN (AFU_ORTHOLOGUE AFUA_6G11590)"/>
    <property type="match status" value="1"/>
</dbReference>
<keyword evidence="3" id="KW-1185">Reference proteome</keyword>
<dbReference type="SUPFAM" id="SSF69118">
    <property type="entry name" value="AhpD-like"/>
    <property type="match status" value="1"/>
</dbReference>
<accession>A0A494W1C8</accession>
<protein>
    <submittedName>
        <fullName evidence="2">Carboxymuconolactone decarboxylase family protein</fullName>
    </submittedName>
</protein>
<reference evidence="2 3" key="1">
    <citation type="submission" date="2018-05" db="EMBL/GenBank/DDBJ databases">
        <title>Complete Genome Sequence of the Nonylphenol-Degrading Bacterium Sphingobium amiense DSM 16289T.</title>
        <authorList>
            <person name="Ootsuka M."/>
            <person name="Nishizawa T."/>
            <person name="Ohta H."/>
        </authorList>
    </citation>
    <scope>NUCLEOTIDE SEQUENCE [LARGE SCALE GENOMIC DNA]</scope>
    <source>
        <strain evidence="2 3">DSM 16289</strain>
    </source>
</reference>
<dbReference type="Pfam" id="PF02627">
    <property type="entry name" value="CMD"/>
    <property type="match status" value="1"/>
</dbReference>
<proteinExistence type="predicted"/>
<dbReference type="InterPro" id="IPR029032">
    <property type="entry name" value="AhpD-like"/>
</dbReference>
<dbReference type="GO" id="GO:0051920">
    <property type="term" value="F:peroxiredoxin activity"/>
    <property type="evidence" value="ECO:0007669"/>
    <property type="project" value="InterPro"/>
</dbReference>
<dbReference type="Gene3D" id="1.20.1290.10">
    <property type="entry name" value="AhpD-like"/>
    <property type="match status" value="1"/>
</dbReference>
<evidence type="ECO:0000259" key="1">
    <source>
        <dbReference type="Pfam" id="PF02627"/>
    </source>
</evidence>
<sequence length="182" mass="20381">MIPMVPEGSDDPIVAGIFARLKRRWGTVLHLYRVLAWSPELVRAWAPFAWALRFEMTASRRLRELLIIRIAALLDAEYEYAHHRHLALDEGVTPAQIAALPDWKASDLFDEGERAILALADDLAMSPGASSDTMARLQSLFSNRDCVELLVTGGFYCGVARVINSARVTLEPDHDSLRPRND</sequence>
<name>A0A494W1C8_9SPHN</name>